<organism evidence="1 2">
    <name type="scientific">Gossypium stocksii</name>
    <dbReference type="NCBI Taxonomy" id="47602"/>
    <lineage>
        <taxon>Eukaryota</taxon>
        <taxon>Viridiplantae</taxon>
        <taxon>Streptophyta</taxon>
        <taxon>Embryophyta</taxon>
        <taxon>Tracheophyta</taxon>
        <taxon>Spermatophyta</taxon>
        <taxon>Magnoliopsida</taxon>
        <taxon>eudicotyledons</taxon>
        <taxon>Gunneridae</taxon>
        <taxon>Pentapetalae</taxon>
        <taxon>rosids</taxon>
        <taxon>malvids</taxon>
        <taxon>Malvales</taxon>
        <taxon>Malvaceae</taxon>
        <taxon>Malvoideae</taxon>
        <taxon>Gossypium</taxon>
    </lineage>
</organism>
<name>A0A9D3UT80_9ROSI</name>
<accession>A0A9D3UT80</accession>
<sequence>MAETQSQGTPTLFSPYKMSKFNLSHRCRALNRIPRLVLLEYYTQRSNPGSFLITVGTLVSDTTAG</sequence>
<gene>
    <name evidence="1" type="ORF">J1N35_035066</name>
</gene>
<protein>
    <submittedName>
        <fullName evidence="1">Uncharacterized protein</fullName>
    </submittedName>
</protein>
<evidence type="ECO:0000313" key="2">
    <source>
        <dbReference type="Proteomes" id="UP000828251"/>
    </source>
</evidence>
<feature type="non-terminal residue" evidence="1">
    <location>
        <position position="65"/>
    </location>
</feature>
<dbReference type="InterPro" id="IPR013785">
    <property type="entry name" value="Aldolase_TIM"/>
</dbReference>
<reference evidence="1 2" key="1">
    <citation type="journal article" date="2021" name="Plant Biotechnol. J.">
        <title>Multi-omics assisted identification of the key and species-specific regulatory components of drought-tolerant mechanisms in Gossypium stocksii.</title>
        <authorList>
            <person name="Yu D."/>
            <person name="Ke L."/>
            <person name="Zhang D."/>
            <person name="Wu Y."/>
            <person name="Sun Y."/>
            <person name="Mei J."/>
            <person name="Sun J."/>
            <person name="Sun Y."/>
        </authorList>
    </citation>
    <scope>NUCLEOTIDE SEQUENCE [LARGE SCALE GENOMIC DNA]</scope>
    <source>
        <strain evidence="2">cv. E1</strain>
        <tissue evidence="1">Leaf</tissue>
    </source>
</reference>
<comment type="caution">
    <text evidence="1">The sequence shown here is derived from an EMBL/GenBank/DDBJ whole genome shotgun (WGS) entry which is preliminary data.</text>
</comment>
<proteinExistence type="predicted"/>
<evidence type="ECO:0000313" key="1">
    <source>
        <dbReference type="EMBL" id="KAH1057001.1"/>
    </source>
</evidence>
<dbReference type="Proteomes" id="UP000828251">
    <property type="component" value="Unassembled WGS sequence"/>
</dbReference>
<dbReference type="OrthoDB" id="1663137at2759"/>
<dbReference type="AlphaFoldDB" id="A0A9D3UT80"/>
<dbReference type="SUPFAM" id="SSF51395">
    <property type="entry name" value="FMN-linked oxidoreductases"/>
    <property type="match status" value="1"/>
</dbReference>
<dbReference type="Gene3D" id="3.20.20.70">
    <property type="entry name" value="Aldolase class I"/>
    <property type="match status" value="1"/>
</dbReference>
<dbReference type="EMBL" id="JAIQCV010000010">
    <property type="protein sequence ID" value="KAH1057001.1"/>
    <property type="molecule type" value="Genomic_DNA"/>
</dbReference>
<keyword evidence="2" id="KW-1185">Reference proteome</keyword>